<dbReference type="AlphaFoldDB" id="A0A9X1MIS2"/>
<gene>
    <name evidence="2" type="ORF">LJ757_16100</name>
</gene>
<keyword evidence="3" id="KW-1185">Reference proteome</keyword>
<reference evidence="2" key="1">
    <citation type="submission" date="2021-10" db="EMBL/GenBank/DDBJ databases">
        <title>Novel species in genus Arthrobacter.</title>
        <authorList>
            <person name="Liu Y."/>
        </authorList>
    </citation>
    <scope>NUCLEOTIDE SEQUENCE</scope>
    <source>
        <strain evidence="2">Zg-Y453</strain>
    </source>
</reference>
<name>A0A9X1MIS2_9MICC</name>
<feature type="compositionally biased region" description="Polar residues" evidence="1">
    <location>
        <begin position="19"/>
        <end position="29"/>
    </location>
</feature>
<feature type="region of interest" description="Disordered" evidence="1">
    <location>
        <begin position="1"/>
        <end position="38"/>
    </location>
</feature>
<sequence>MNTFRNRQPQGIPTGGQFAATTHSESSISLGGPPRPDLVIHDPSIDSEAVQELAAAGLKGGLFPARESQDLPEGSVELWTDGARLGISGLGTDEVAVKFLSDDPNREFTMTHSNKPSTEDIMNAIEAAQWKDKLTDVFAGSFRDGEDFEVRDNYLGRNSHTGDYVAGMTVSTHTGDWFTLDHNFTTGQTTVDSESWMNEKPFPQDFVDPIISDLTGKDAYGEDAQRAAAEAFGKVKERAEQMPGYEKFSELA</sequence>
<proteinExistence type="predicted"/>
<dbReference type="RefSeq" id="WP_227897301.1">
    <property type="nucleotide sequence ID" value="NZ_CP099467.1"/>
</dbReference>
<dbReference type="EMBL" id="JAJFZV010000018">
    <property type="protein sequence ID" value="MCC3299314.1"/>
    <property type="molecule type" value="Genomic_DNA"/>
</dbReference>
<evidence type="ECO:0000313" key="2">
    <source>
        <dbReference type="EMBL" id="MCC3299314.1"/>
    </source>
</evidence>
<evidence type="ECO:0000313" key="3">
    <source>
        <dbReference type="Proteomes" id="UP001139158"/>
    </source>
</evidence>
<accession>A0A9X1MIS2</accession>
<protein>
    <submittedName>
        <fullName evidence="2">Uncharacterized protein</fullName>
    </submittedName>
</protein>
<feature type="compositionally biased region" description="Polar residues" evidence="1">
    <location>
        <begin position="1"/>
        <end position="11"/>
    </location>
</feature>
<organism evidence="2 3">
    <name type="scientific">Arthrobacter caoxuetaonis</name>
    <dbReference type="NCBI Taxonomy" id="2886935"/>
    <lineage>
        <taxon>Bacteria</taxon>
        <taxon>Bacillati</taxon>
        <taxon>Actinomycetota</taxon>
        <taxon>Actinomycetes</taxon>
        <taxon>Micrococcales</taxon>
        <taxon>Micrococcaceae</taxon>
        <taxon>Arthrobacter</taxon>
    </lineage>
</organism>
<evidence type="ECO:0000256" key="1">
    <source>
        <dbReference type="SAM" id="MobiDB-lite"/>
    </source>
</evidence>
<comment type="caution">
    <text evidence="2">The sequence shown here is derived from an EMBL/GenBank/DDBJ whole genome shotgun (WGS) entry which is preliminary data.</text>
</comment>
<dbReference type="Proteomes" id="UP001139158">
    <property type="component" value="Unassembled WGS sequence"/>
</dbReference>